<feature type="compositionally biased region" description="Basic residues" evidence="2">
    <location>
        <begin position="325"/>
        <end position="338"/>
    </location>
</feature>
<keyword evidence="4" id="KW-1185">Reference proteome</keyword>
<comment type="caution">
    <text evidence="3">The sequence shown here is derived from an EMBL/GenBank/DDBJ whole genome shotgun (WGS) entry which is preliminary data.</text>
</comment>
<feature type="coiled-coil region" evidence="1">
    <location>
        <begin position="46"/>
        <end position="109"/>
    </location>
</feature>
<evidence type="ECO:0000313" key="3">
    <source>
        <dbReference type="EMBL" id="KAG7627130.1"/>
    </source>
</evidence>
<evidence type="ECO:0000313" key="4">
    <source>
        <dbReference type="Proteomes" id="UP000694240"/>
    </source>
</evidence>
<protein>
    <submittedName>
        <fullName evidence="3">Putative transposase Ptta/En/Spm plant</fullName>
    </submittedName>
</protein>
<name>A0A8T2EXR3_9BRAS</name>
<dbReference type="Proteomes" id="UP000694240">
    <property type="component" value="Chromosome 3"/>
</dbReference>
<dbReference type="Pfam" id="PF03004">
    <property type="entry name" value="Transposase_24"/>
    <property type="match status" value="1"/>
</dbReference>
<evidence type="ECO:0000256" key="1">
    <source>
        <dbReference type="SAM" id="Coils"/>
    </source>
</evidence>
<dbReference type="EMBL" id="JAEFBK010000003">
    <property type="protein sequence ID" value="KAG7627130.1"/>
    <property type="molecule type" value="Genomic_DNA"/>
</dbReference>
<sequence>MDEPIFTDKAASANLIGACASRLLPPPDTLLEFELYAYTASHFLRLAEAQERLVAAERAREEAISKAAEAKLAKEKAKEKAIVNKDNSVKLAQNNRARANDELIKALNSGGSIDRLKAFLDARLRDMISKAKSSRNKRDWISEDTWQSMLEYWSTDEAKKKRKTASANRLSDRDGNKKKVLSLLMLHILRETHPKVDSTYVDEKAKAFDEEIQRQLDEIEISRNSSGPSADDSTNSTGLTRLDEDEIYYKGDAASSSNAPEEPSPFMAREDTAADIARELDHLEDHEPSLVRRLRVPIADESGTPNEAEGIFQVAERIAMCKADKGKKKKKKKKKKKQVMPDPPGSTLCTEQSLRDLASRFHFGEDVILRLPTPSKRVDNPPEGFFALNERFFYHCFLWFPIPRLILEYVTSYQIALSQITTRSLRYLVRIIVRNYETWNEITLTHLRNYLEICRVPKSVLVPFDFSSRVTTTSFLFTESYLLGSAIGWITFPGEVSAKKKEDKERRLAEEKRLAEAGVISPRAPPDAIQDMEAIPEVTVPTASVSTG</sequence>
<keyword evidence="1" id="KW-0175">Coiled coil</keyword>
<feature type="region of interest" description="Disordered" evidence="2">
    <location>
        <begin position="323"/>
        <end position="347"/>
    </location>
</feature>
<gene>
    <name evidence="3" type="ORF">ISN45_At03g033040</name>
</gene>
<accession>A0A8T2EXR3</accession>
<feature type="compositionally biased region" description="Polar residues" evidence="2">
    <location>
        <begin position="222"/>
        <end position="239"/>
    </location>
</feature>
<dbReference type="AlphaFoldDB" id="A0A8T2EXR3"/>
<feature type="region of interest" description="Disordered" evidence="2">
    <location>
        <begin position="219"/>
        <end position="243"/>
    </location>
</feature>
<proteinExistence type="predicted"/>
<organism evidence="3 4">
    <name type="scientific">Arabidopsis thaliana x Arabidopsis arenosa</name>
    <dbReference type="NCBI Taxonomy" id="1240361"/>
    <lineage>
        <taxon>Eukaryota</taxon>
        <taxon>Viridiplantae</taxon>
        <taxon>Streptophyta</taxon>
        <taxon>Embryophyta</taxon>
        <taxon>Tracheophyta</taxon>
        <taxon>Spermatophyta</taxon>
        <taxon>Magnoliopsida</taxon>
        <taxon>eudicotyledons</taxon>
        <taxon>Gunneridae</taxon>
        <taxon>Pentapetalae</taxon>
        <taxon>rosids</taxon>
        <taxon>malvids</taxon>
        <taxon>Brassicales</taxon>
        <taxon>Brassicaceae</taxon>
        <taxon>Camelineae</taxon>
        <taxon>Arabidopsis</taxon>
    </lineage>
</organism>
<evidence type="ECO:0000256" key="2">
    <source>
        <dbReference type="SAM" id="MobiDB-lite"/>
    </source>
</evidence>
<reference evidence="3 4" key="1">
    <citation type="submission" date="2020-12" db="EMBL/GenBank/DDBJ databases">
        <title>Concerted genomic and epigenomic changes stabilize Arabidopsis allopolyploids.</title>
        <authorList>
            <person name="Chen Z."/>
        </authorList>
    </citation>
    <scope>NUCLEOTIDE SEQUENCE [LARGE SCALE GENOMIC DNA]</scope>
    <source>
        <strain evidence="3">Allo738</strain>
        <tissue evidence="3">Leaf</tissue>
    </source>
</reference>
<dbReference type="InterPro" id="IPR004252">
    <property type="entry name" value="Probable_transposase_24"/>
</dbReference>